<feature type="region of interest" description="Disordered" evidence="2">
    <location>
        <begin position="147"/>
        <end position="174"/>
    </location>
</feature>
<evidence type="ECO:0000313" key="5">
    <source>
        <dbReference type="Proteomes" id="UP000695264"/>
    </source>
</evidence>
<feature type="coiled-coil region" evidence="1">
    <location>
        <begin position="68"/>
        <end position="95"/>
    </location>
</feature>
<comment type="caution">
    <text evidence="4">The sequence shown here is derived from an EMBL/GenBank/DDBJ whole genome shotgun (WGS) entry which is preliminary data.</text>
</comment>
<sequence length="276" mass="27380">MSRARGKNRKYRILALGVAGAAVVAGGVATSGAFAGEDGGTAGRPTAAQVISCPSAEGSLPQVPEQARAEVDRELAALEQQITEANERIVNTQGQGGPNFVQNAILGPLADKRTAALNRIETAIGRFADKPDGLEALAGCTLADGAGGTAQAPAAGAGEAEGGPAEPADGAEGAAPAGVATVACPDVGGQLAAVPGGAQAQVDRELAALEQQITEANERIVNTQGQGGPNFVQNAILGPLDDKRAAVLDRIGQALERAGGNRPAGLDALSTCGLNE</sequence>
<evidence type="ECO:0000313" key="4">
    <source>
        <dbReference type="EMBL" id="NJQ01716.1"/>
    </source>
</evidence>
<keyword evidence="5" id="KW-1185">Reference proteome</keyword>
<keyword evidence="3" id="KW-0732">Signal</keyword>
<feature type="chain" id="PRO_5046796498" description="Secreted protein" evidence="3">
    <location>
        <begin position="36"/>
        <end position="276"/>
    </location>
</feature>
<reference evidence="4 5" key="1">
    <citation type="submission" date="2020-03" db="EMBL/GenBank/DDBJ databases">
        <title>WGS of actinomycetes isolated from Thailand.</title>
        <authorList>
            <person name="Thawai C."/>
        </authorList>
    </citation>
    <scope>NUCLEOTIDE SEQUENCE [LARGE SCALE GENOMIC DNA]</scope>
    <source>
        <strain evidence="4 5">PLAI 1-29</strain>
    </source>
</reference>
<accession>A0ABX1BVL4</accession>
<feature type="compositionally biased region" description="Low complexity" evidence="2">
    <location>
        <begin position="149"/>
        <end position="174"/>
    </location>
</feature>
<feature type="signal peptide" evidence="3">
    <location>
        <begin position="1"/>
        <end position="35"/>
    </location>
</feature>
<feature type="coiled-coil region" evidence="1">
    <location>
        <begin position="199"/>
        <end position="226"/>
    </location>
</feature>
<proteinExistence type="predicted"/>
<organism evidence="4 5">
    <name type="scientific">Streptomyces zingiberis</name>
    <dbReference type="NCBI Taxonomy" id="2053010"/>
    <lineage>
        <taxon>Bacteria</taxon>
        <taxon>Bacillati</taxon>
        <taxon>Actinomycetota</taxon>
        <taxon>Actinomycetes</taxon>
        <taxon>Kitasatosporales</taxon>
        <taxon>Streptomycetaceae</taxon>
        <taxon>Streptomyces</taxon>
    </lineage>
</organism>
<evidence type="ECO:0000256" key="2">
    <source>
        <dbReference type="SAM" id="MobiDB-lite"/>
    </source>
</evidence>
<keyword evidence="1" id="KW-0175">Coiled coil</keyword>
<dbReference type="Proteomes" id="UP000695264">
    <property type="component" value="Unassembled WGS sequence"/>
</dbReference>
<gene>
    <name evidence="4" type="ORF">HCK00_14550</name>
</gene>
<evidence type="ECO:0008006" key="6">
    <source>
        <dbReference type="Google" id="ProtNLM"/>
    </source>
</evidence>
<dbReference type="EMBL" id="JAATEN010000009">
    <property type="protein sequence ID" value="NJQ01716.1"/>
    <property type="molecule type" value="Genomic_DNA"/>
</dbReference>
<name>A0ABX1BVL4_9ACTN</name>
<protein>
    <recommendedName>
        <fullName evidence="6">Secreted protein</fullName>
    </recommendedName>
</protein>
<evidence type="ECO:0000256" key="3">
    <source>
        <dbReference type="SAM" id="SignalP"/>
    </source>
</evidence>
<dbReference type="RefSeq" id="WP_168102329.1">
    <property type="nucleotide sequence ID" value="NZ_JAATEN010000009.1"/>
</dbReference>
<evidence type="ECO:0000256" key="1">
    <source>
        <dbReference type="SAM" id="Coils"/>
    </source>
</evidence>